<proteinExistence type="predicted"/>
<dbReference type="OrthoDB" id="10070917at2759"/>
<dbReference type="AlphaFoldDB" id="A0A815EVY4"/>
<reference evidence="1" key="1">
    <citation type="submission" date="2021-02" db="EMBL/GenBank/DDBJ databases">
        <authorList>
            <person name="Nowell W R."/>
        </authorList>
    </citation>
    <scope>NUCLEOTIDE SEQUENCE</scope>
</reference>
<evidence type="ECO:0000313" key="3">
    <source>
        <dbReference type="Proteomes" id="UP000663828"/>
    </source>
</evidence>
<protein>
    <submittedName>
        <fullName evidence="1">Uncharacterized protein</fullName>
    </submittedName>
</protein>
<organism evidence="1 3">
    <name type="scientific">Adineta ricciae</name>
    <name type="common">Rotifer</name>
    <dbReference type="NCBI Taxonomy" id="249248"/>
    <lineage>
        <taxon>Eukaryota</taxon>
        <taxon>Metazoa</taxon>
        <taxon>Spiralia</taxon>
        <taxon>Gnathifera</taxon>
        <taxon>Rotifera</taxon>
        <taxon>Eurotatoria</taxon>
        <taxon>Bdelloidea</taxon>
        <taxon>Adinetida</taxon>
        <taxon>Adinetidae</taxon>
        <taxon>Adineta</taxon>
    </lineage>
</organism>
<evidence type="ECO:0000313" key="1">
    <source>
        <dbReference type="EMBL" id="CAF1316898.1"/>
    </source>
</evidence>
<keyword evidence="3" id="KW-1185">Reference proteome</keyword>
<gene>
    <name evidence="2" type="ORF">EDS130_LOCUS43892</name>
    <name evidence="1" type="ORF">XAT740_LOCUS29692</name>
</gene>
<sequence length="73" mass="8370">MLENGRKGYVGFGSDISGYRFDHDSGPLGRTKEVVLRLNIYVVPVIRDPSPGRIQRVWLPKSSTNQWINYFNT</sequence>
<dbReference type="EMBL" id="CAJNOJ010000774">
    <property type="protein sequence ID" value="CAF1521318.1"/>
    <property type="molecule type" value="Genomic_DNA"/>
</dbReference>
<accession>A0A815EVY4</accession>
<comment type="caution">
    <text evidence="1">The sequence shown here is derived from an EMBL/GenBank/DDBJ whole genome shotgun (WGS) entry which is preliminary data.</text>
</comment>
<dbReference type="Proteomes" id="UP000663852">
    <property type="component" value="Unassembled WGS sequence"/>
</dbReference>
<dbReference type="Proteomes" id="UP000663828">
    <property type="component" value="Unassembled WGS sequence"/>
</dbReference>
<dbReference type="EMBL" id="CAJNOR010002602">
    <property type="protein sequence ID" value="CAF1316898.1"/>
    <property type="molecule type" value="Genomic_DNA"/>
</dbReference>
<name>A0A815EVY4_ADIRI</name>
<evidence type="ECO:0000313" key="2">
    <source>
        <dbReference type="EMBL" id="CAF1521318.1"/>
    </source>
</evidence>